<dbReference type="InterPro" id="IPR007146">
    <property type="entry name" value="Sas10/Utp3/C1D"/>
</dbReference>
<evidence type="ECO:0000256" key="1">
    <source>
        <dbReference type="ARBA" id="ARBA00004123"/>
    </source>
</evidence>
<dbReference type="AlphaFoldDB" id="E2BX52"/>
<protein>
    <submittedName>
        <fullName evidence="7">Something about silencing protein 10</fullName>
    </submittedName>
</protein>
<dbReference type="Proteomes" id="UP000008237">
    <property type="component" value="Unassembled WGS sequence"/>
</dbReference>
<evidence type="ECO:0000256" key="4">
    <source>
        <dbReference type="ARBA" id="ARBA00023242"/>
    </source>
</evidence>
<reference evidence="7 8" key="1">
    <citation type="journal article" date="2010" name="Science">
        <title>Genomic comparison of the ants Camponotus floridanus and Harpegnathos saltator.</title>
        <authorList>
            <person name="Bonasio R."/>
            <person name="Zhang G."/>
            <person name="Ye C."/>
            <person name="Mutti N.S."/>
            <person name="Fang X."/>
            <person name="Qin N."/>
            <person name="Donahue G."/>
            <person name="Yang P."/>
            <person name="Li Q."/>
            <person name="Li C."/>
            <person name="Zhang P."/>
            <person name="Huang Z."/>
            <person name="Berger S.L."/>
            <person name="Reinberg D."/>
            <person name="Wang J."/>
            <person name="Liebig J."/>
        </authorList>
    </citation>
    <scope>NUCLEOTIDE SEQUENCE [LARGE SCALE GENOMIC DNA]</scope>
    <source>
        <strain evidence="7 8">R22 G/1</strain>
    </source>
</reference>
<dbReference type="PANTHER" id="PTHR13237:SF8">
    <property type="entry name" value="SOMETHING ABOUT SILENCING PROTEIN 10"/>
    <property type="match status" value="1"/>
</dbReference>
<comment type="subcellular location">
    <subcellularLocation>
        <location evidence="1">Nucleus</location>
    </subcellularLocation>
</comment>
<dbReference type="GO" id="GO:0000462">
    <property type="term" value="P:maturation of SSU-rRNA from tricistronic rRNA transcript (SSU-rRNA, 5.8S rRNA, LSU-rRNA)"/>
    <property type="evidence" value="ECO:0007669"/>
    <property type="project" value="TreeGrafter"/>
</dbReference>
<feature type="region of interest" description="Disordered" evidence="5">
    <location>
        <begin position="328"/>
        <end position="357"/>
    </location>
</feature>
<evidence type="ECO:0000259" key="6">
    <source>
        <dbReference type="Pfam" id="PF09368"/>
    </source>
</evidence>
<accession>E2BX52</accession>
<dbReference type="FunCoup" id="E2BX52">
    <property type="interactions" value="1533"/>
</dbReference>
<sequence length="430" mass="50208">MDALASDDLEEYTETEKKLLEKVRKAHVSENFDSDDEVYGLQDENDEEEEDLQDSMESDIEELQEDDDMPDDRAWGKRTQNFYSSDYKYTDYSSATQKDFENAEIEEQEAKKLYTRLANEIFDITDDRIMQITEDKDDQKDDGQTLEFSKSSKKHQQMVAQKESRAFTILLIDFKECITEIKEILVPFLKLVENGTCPNCDAVTFVKIKYHLMLNYCINISFYLMLKAQGSPTQFHPVIKRLEQYRQLLGQLQSKEGNLLKEVVEIVRAVEEGKSLYSISNGSQRLVEEKTSRLVGLCEKVTRRKEMQNEQKELLPDNMDMDSVGEEFMDEDDSKAEENYDNKGKEDEENKDVVNEEGKRAITYEMAKNRGLTPYRKKELRNPRVKHRNKYRKAKIRRRGAVREVRKELTRYAGEISGIKAGVKKSITLK</sequence>
<feature type="domain" description="Sas10 C-terminal" evidence="6">
    <location>
        <begin position="356"/>
        <end position="429"/>
    </location>
</feature>
<feature type="region of interest" description="Disordered" evidence="5">
    <location>
        <begin position="31"/>
        <end position="75"/>
    </location>
</feature>
<dbReference type="STRING" id="610380.E2BX52"/>
<keyword evidence="3" id="KW-0597">Phosphoprotein</keyword>
<dbReference type="PANTHER" id="PTHR13237">
    <property type="entry name" value="SOMETHING ABOUT SILENCING PROTEIN 10-RELATED"/>
    <property type="match status" value="1"/>
</dbReference>
<name>E2BX52_HARSA</name>
<comment type="similarity">
    <text evidence="2">Belongs to the SAS10 family.</text>
</comment>
<dbReference type="EMBL" id="GL451202">
    <property type="protein sequence ID" value="EFN79771.1"/>
    <property type="molecule type" value="Genomic_DNA"/>
</dbReference>
<evidence type="ECO:0000313" key="8">
    <source>
        <dbReference type="Proteomes" id="UP000008237"/>
    </source>
</evidence>
<evidence type="ECO:0000313" key="7">
    <source>
        <dbReference type="EMBL" id="EFN79771.1"/>
    </source>
</evidence>
<feature type="compositionally biased region" description="Basic and acidic residues" evidence="5">
    <location>
        <begin position="336"/>
        <end position="357"/>
    </location>
</feature>
<dbReference type="Pfam" id="PF04000">
    <property type="entry name" value="Sas10_Utp3"/>
    <property type="match status" value="1"/>
</dbReference>
<dbReference type="OrthoDB" id="1924577at2759"/>
<keyword evidence="8" id="KW-1185">Reference proteome</keyword>
<evidence type="ECO:0000256" key="5">
    <source>
        <dbReference type="SAM" id="MobiDB-lite"/>
    </source>
</evidence>
<gene>
    <name evidence="7" type="ORF">EAI_16349</name>
</gene>
<evidence type="ECO:0000256" key="2">
    <source>
        <dbReference type="ARBA" id="ARBA00010979"/>
    </source>
</evidence>
<dbReference type="GO" id="GO:0032040">
    <property type="term" value="C:small-subunit processome"/>
    <property type="evidence" value="ECO:0007669"/>
    <property type="project" value="TreeGrafter"/>
</dbReference>
<dbReference type="Pfam" id="PF09368">
    <property type="entry name" value="Sas10"/>
    <property type="match status" value="1"/>
</dbReference>
<feature type="compositionally biased region" description="Acidic residues" evidence="5">
    <location>
        <begin position="32"/>
        <end position="70"/>
    </location>
</feature>
<organism evidence="8">
    <name type="scientific">Harpegnathos saltator</name>
    <name type="common">Jerdon's jumping ant</name>
    <dbReference type="NCBI Taxonomy" id="610380"/>
    <lineage>
        <taxon>Eukaryota</taxon>
        <taxon>Metazoa</taxon>
        <taxon>Ecdysozoa</taxon>
        <taxon>Arthropoda</taxon>
        <taxon>Hexapoda</taxon>
        <taxon>Insecta</taxon>
        <taxon>Pterygota</taxon>
        <taxon>Neoptera</taxon>
        <taxon>Endopterygota</taxon>
        <taxon>Hymenoptera</taxon>
        <taxon>Apocrita</taxon>
        <taxon>Aculeata</taxon>
        <taxon>Formicoidea</taxon>
        <taxon>Formicidae</taxon>
        <taxon>Ponerinae</taxon>
        <taxon>Ponerini</taxon>
        <taxon>Harpegnathos</taxon>
    </lineage>
</organism>
<dbReference type="InterPro" id="IPR018972">
    <property type="entry name" value="Sas10_C_dom"/>
</dbReference>
<proteinExistence type="inferred from homology"/>
<keyword evidence="4" id="KW-0539">Nucleus</keyword>
<dbReference type="InParanoid" id="E2BX52"/>
<evidence type="ECO:0000256" key="3">
    <source>
        <dbReference type="ARBA" id="ARBA00022553"/>
    </source>
</evidence>
<dbReference type="OMA" id="EEYIRPQ"/>